<dbReference type="eggNOG" id="COG0491">
    <property type="taxonomic scope" value="Bacteria"/>
</dbReference>
<name>W8U4Z6_PEPAC</name>
<proteinExistence type="predicted"/>
<accession>W8U4Z6</accession>
<sequence>MNMEKISGHSYVIRGGTNTGVYLFKDKSALLIDPGLTNSRGNRIIRYCEDEGIRPRHIVFTHEHYDHHGAAKVIMNHFTGAVSYSSAKAKLIIENPEIFSGYIYGGKSNSFLEESFSQKGADIRVDNVLESGTVKLGDKKFFMHEISGHSPGQMGIMTEDKVLYIGDAVFNISILEKYSIPFLHDIGAQLDSLQRLRELDFEYMVMGHEKPVLERDEAEETLKRNTQAINEYIDQAREFLTGPRTREQLIADIIEYNGIEAGYKQYYFTSSTVASIVSYLADHGEIDYELEAGMLYYYKK</sequence>
<dbReference type="InterPro" id="IPR036866">
    <property type="entry name" value="RibonucZ/Hydroxyglut_hydro"/>
</dbReference>
<dbReference type="AlphaFoldDB" id="W8U4Z6"/>
<dbReference type="CDD" id="cd07743">
    <property type="entry name" value="metallo-hydrolase-like_MBL-fold"/>
    <property type="match status" value="1"/>
</dbReference>
<feature type="domain" description="Metallo-beta-lactamase" evidence="1">
    <location>
        <begin position="18"/>
        <end position="208"/>
    </location>
</feature>
<dbReference type="EMBL" id="CP007452">
    <property type="protein sequence ID" value="AHM56026.1"/>
    <property type="molecule type" value="Genomic_DNA"/>
</dbReference>
<dbReference type="SUPFAM" id="SSF56281">
    <property type="entry name" value="Metallo-hydrolase/oxidoreductase"/>
    <property type="match status" value="1"/>
</dbReference>
<organism evidence="2 3">
    <name type="scientific">Peptoclostridium acidaminophilum DSM 3953</name>
    <dbReference type="NCBI Taxonomy" id="1286171"/>
    <lineage>
        <taxon>Bacteria</taxon>
        <taxon>Bacillati</taxon>
        <taxon>Bacillota</taxon>
        <taxon>Clostridia</taxon>
        <taxon>Peptostreptococcales</taxon>
        <taxon>Peptoclostridiaceae</taxon>
        <taxon>Peptoclostridium</taxon>
    </lineage>
</organism>
<dbReference type="PANTHER" id="PTHR42951">
    <property type="entry name" value="METALLO-BETA-LACTAMASE DOMAIN-CONTAINING"/>
    <property type="match status" value="1"/>
</dbReference>
<protein>
    <submittedName>
        <fullName evidence="2">Putative zinc metallohydrolase, glyoxalase II family</fullName>
    </submittedName>
</protein>
<keyword evidence="3" id="KW-1185">Reference proteome</keyword>
<dbReference type="PATRIC" id="fig|1286171.3.peg.671"/>
<dbReference type="Pfam" id="PF00753">
    <property type="entry name" value="Lactamase_B"/>
    <property type="match status" value="1"/>
</dbReference>
<dbReference type="OrthoDB" id="11380at2"/>
<dbReference type="InterPro" id="IPR050855">
    <property type="entry name" value="NDM-1-like"/>
</dbReference>
<reference evidence="2 3" key="1">
    <citation type="journal article" date="2014" name="Genome Announc.">
        <title>Complete Genome Sequence of Amino Acid-Utilizing Eubacterium acidaminophilum al-2 (DSM 3953).</title>
        <authorList>
            <person name="Poehlein A."/>
            <person name="Andreesen J.R."/>
            <person name="Daniel R."/>
        </authorList>
    </citation>
    <scope>NUCLEOTIDE SEQUENCE [LARGE SCALE GENOMIC DNA]</scope>
    <source>
        <strain evidence="2 3">DSM 3953</strain>
    </source>
</reference>
<dbReference type="SMART" id="SM00849">
    <property type="entry name" value="Lactamase_B"/>
    <property type="match status" value="1"/>
</dbReference>
<dbReference type="Proteomes" id="UP000019591">
    <property type="component" value="Chromosome"/>
</dbReference>
<gene>
    <name evidence="2" type="ORF">EAL2_c07250</name>
</gene>
<evidence type="ECO:0000259" key="1">
    <source>
        <dbReference type="SMART" id="SM00849"/>
    </source>
</evidence>
<evidence type="ECO:0000313" key="3">
    <source>
        <dbReference type="Proteomes" id="UP000019591"/>
    </source>
</evidence>
<dbReference type="InterPro" id="IPR001279">
    <property type="entry name" value="Metallo-B-lactamas"/>
</dbReference>
<dbReference type="PANTHER" id="PTHR42951:SF14">
    <property type="entry name" value="METALLO-BETA-LACTAMASE SUPERFAMILY PROTEIN"/>
    <property type="match status" value="1"/>
</dbReference>
<dbReference type="STRING" id="1286171.EAL2_c07250"/>
<dbReference type="Gene3D" id="3.60.15.10">
    <property type="entry name" value="Ribonuclease Z/Hydroxyacylglutathione hydrolase-like"/>
    <property type="match status" value="1"/>
</dbReference>
<dbReference type="KEGG" id="eac:EAL2_c07250"/>
<evidence type="ECO:0000313" key="2">
    <source>
        <dbReference type="EMBL" id="AHM56026.1"/>
    </source>
</evidence>
<dbReference type="HOGENOM" id="CLU_061754_1_0_9"/>
<dbReference type="GO" id="GO:0016787">
    <property type="term" value="F:hydrolase activity"/>
    <property type="evidence" value="ECO:0007669"/>
    <property type="project" value="UniProtKB-KW"/>
</dbReference>
<keyword evidence="2" id="KW-0378">Hydrolase</keyword>